<accession>A0A9W6UTY2</accession>
<organism evidence="3 4">
    <name type="scientific">Kitasatospora phosalacinea</name>
    <dbReference type="NCBI Taxonomy" id="2065"/>
    <lineage>
        <taxon>Bacteria</taxon>
        <taxon>Bacillati</taxon>
        <taxon>Actinomycetota</taxon>
        <taxon>Actinomycetes</taxon>
        <taxon>Kitasatosporales</taxon>
        <taxon>Streptomycetaceae</taxon>
        <taxon>Kitasatospora</taxon>
    </lineage>
</organism>
<sequence length="571" mass="61763">MLVAYGFPRLVITLAHTKSERDAAAAQAGAGYVSATDGPTVPEVPSPSPGPPRGPVPAEPSRPGRAAFRRGAANPNGSTTALRADVLGALGVLKVATADQLQRLLRPGAVSNKAVRQALGDLALHGLVTSDGNTKARHKTWRLEGTAGLEAAGHVLGLPRSDMGSTARGAGRSGAQHAMAVNETVLAFVRGGTGPGAAGGVGEVTDWATEVEFLLPGGRRKVRPDGVWQAPEIGVPVLMVEVDRSTMSPERVAAKFTAYRELFRTKVKSAAPALADEDPADRMVHWWRRSWPGHTRPGYPPIALVVTGAGPVALEGRQQAVADLARDAWGGGWWTIRSDNAGGDGWREYDDAVPVVATTLELLAEHGPLGPVWWRYGRQGRHSLLEALESPDTRAAYNERKKARQEKADQEHQELMKTLACAECGDVPLYRGSERYGSKGRQIWTRRPGGLCWSCHEKEEERREEEREAKAQAQLEAARAANAKLRPCWTCRGSIGGKEGSFLELKEKADPDRLECPKCVSDREQEDLGLLVLPVPSRRELVAALVSTPDDPWWEVRVLHAKLYPARGRRV</sequence>
<dbReference type="Pfam" id="PF13814">
    <property type="entry name" value="Replic_Relax"/>
    <property type="match status" value="1"/>
</dbReference>
<name>A0A9W6UTY2_9ACTN</name>
<feature type="compositionally biased region" description="Low complexity" evidence="2">
    <location>
        <begin position="61"/>
        <end position="77"/>
    </location>
</feature>
<comment type="caution">
    <text evidence="3">The sequence shown here is derived from an EMBL/GenBank/DDBJ whole genome shotgun (WGS) entry which is preliminary data.</text>
</comment>
<dbReference type="RefSeq" id="WP_033257168.1">
    <property type="nucleotide sequence ID" value="NZ_BSRX01000095.1"/>
</dbReference>
<dbReference type="Proteomes" id="UP001165143">
    <property type="component" value="Unassembled WGS sequence"/>
</dbReference>
<dbReference type="AlphaFoldDB" id="A0A9W6UTY2"/>
<feature type="coiled-coil region" evidence="1">
    <location>
        <begin position="455"/>
        <end position="483"/>
    </location>
</feature>
<feature type="region of interest" description="Disordered" evidence="2">
    <location>
        <begin position="29"/>
        <end position="78"/>
    </location>
</feature>
<dbReference type="InterPro" id="IPR025855">
    <property type="entry name" value="Replic_Relax"/>
</dbReference>
<dbReference type="EMBL" id="BSRX01000095">
    <property type="protein sequence ID" value="GLW59577.1"/>
    <property type="molecule type" value="Genomic_DNA"/>
</dbReference>
<evidence type="ECO:0008006" key="5">
    <source>
        <dbReference type="Google" id="ProtNLM"/>
    </source>
</evidence>
<dbReference type="OrthoDB" id="4336626at2"/>
<proteinExistence type="predicted"/>
<evidence type="ECO:0000313" key="4">
    <source>
        <dbReference type="Proteomes" id="UP001165143"/>
    </source>
</evidence>
<protein>
    <recommendedName>
        <fullName evidence="5">Replication-relaxation</fullName>
    </recommendedName>
</protein>
<evidence type="ECO:0000256" key="1">
    <source>
        <dbReference type="SAM" id="Coils"/>
    </source>
</evidence>
<evidence type="ECO:0000313" key="3">
    <source>
        <dbReference type="EMBL" id="GLW59577.1"/>
    </source>
</evidence>
<reference evidence="3" key="1">
    <citation type="submission" date="2023-02" db="EMBL/GenBank/DDBJ databases">
        <title>Kitasatospora phosalacinea NBRC 14362.</title>
        <authorList>
            <person name="Ichikawa N."/>
            <person name="Sato H."/>
            <person name="Tonouchi N."/>
        </authorList>
    </citation>
    <scope>NUCLEOTIDE SEQUENCE</scope>
    <source>
        <strain evidence="3">NBRC 14362</strain>
    </source>
</reference>
<gene>
    <name evidence="3" type="ORF">Kpho01_75870</name>
</gene>
<evidence type="ECO:0000256" key="2">
    <source>
        <dbReference type="SAM" id="MobiDB-lite"/>
    </source>
</evidence>
<keyword evidence="1" id="KW-0175">Coiled coil</keyword>
<feature type="compositionally biased region" description="Pro residues" evidence="2">
    <location>
        <begin position="42"/>
        <end position="60"/>
    </location>
</feature>